<dbReference type="PRINTS" id="PR00885">
    <property type="entry name" value="BCTERIALGSPH"/>
</dbReference>
<evidence type="ECO:0008006" key="9">
    <source>
        <dbReference type="Google" id="ProtNLM"/>
    </source>
</evidence>
<dbReference type="SUPFAM" id="SSF54523">
    <property type="entry name" value="Pili subunits"/>
    <property type="match status" value="1"/>
</dbReference>
<organism evidence="7 8">
    <name type="scientific">Candidatus Curtissbacteria bacterium GW2011_GWC1_44_33</name>
    <dbReference type="NCBI Taxonomy" id="1618413"/>
    <lineage>
        <taxon>Bacteria</taxon>
        <taxon>Candidatus Curtissiibacteriota</taxon>
    </lineage>
</organism>
<dbReference type="NCBIfam" id="TIGR02532">
    <property type="entry name" value="IV_pilin_GFxxxE"/>
    <property type="match status" value="1"/>
</dbReference>
<keyword evidence="4 6" id="KW-1133">Transmembrane helix</keyword>
<evidence type="ECO:0000256" key="3">
    <source>
        <dbReference type="ARBA" id="ARBA00022692"/>
    </source>
</evidence>
<keyword evidence="2" id="KW-0488">Methylation</keyword>
<comment type="subcellular location">
    <subcellularLocation>
        <location evidence="1">Membrane</location>
        <topology evidence="1">Single-pass membrane protein</topology>
    </subcellularLocation>
</comment>
<keyword evidence="3 6" id="KW-0812">Transmembrane</keyword>
<dbReference type="PROSITE" id="PS00409">
    <property type="entry name" value="PROKAR_NTER_METHYL"/>
    <property type="match status" value="1"/>
</dbReference>
<keyword evidence="5 6" id="KW-0472">Membrane</keyword>
<dbReference type="GO" id="GO:0016020">
    <property type="term" value="C:membrane"/>
    <property type="evidence" value="ECO:0007669"/>
    <property type="project" value="UniProtKB-SubCell"/>
</dbReference>
<evidence type="ECO:0000256" key="4">
    <source>
        <dbReference type="ARBA" id="ARBA00022989"/>
    </source>
</evidence>
<dbReference type="GO" id="GO:0015628">
    <property type="term" value="P:protein secretion by the type II secretion system"/>
    <property type="evidence" value="ECO:0007669"/>
    <property type="project" value="InterPro"/>
</dbReference>
<dbReference type="AlphaFoldDB" id="A0A0G1M2P8"/>
<accession>A0A0G1M2P8</accession>
<dbReference type="Gene3D" id="3.30.700.10">
    <property type="entry name" value="Glycoprotein, Type 4 Pilin"/>
    <property type="match status" value="1"/>
</dbReference>
<reference evidence="7 8" key="1">
    <citation type="journal article" date="2015" name="Nature">
        <title>rRNA introns, odd ribosomes, and small enigmatic genomes across a large radiation of phyla.</title>
        <authorList>
            <person name="Brown C.T."/>
            <person name="Hug L.A."/>
            <person name="Thomas B.C."/>
            <person name="Sharon I."/>
            <person name="Castelle C.J."/>
            <person name="Singh A."/>
            <person name="Wilkins M.J."/>
            <person name="Williams K.H."/>
            <person name="Banfield J.F."/>
        </authorList>
    </citation>
    <scope>NUCLEOTIDE SEQUENCE [LARGE SCALE GENOMIC DNA]</scope>
</reference>
<dbReference type="InterPro" id="IPR012902">
    <property type="entry name" value="N_methyl_site"/>
</dbReference>
<name>A0A0G1M2P8_9BACT</name>
<dbReference type="Proteomes" id="UP000033901">
    <property type="component" value="Unassembled WGS sequence"/>
</dbReference>
<gene>
    <name evidence="7" type="ORF">UW61_C0030G0006</name>
</gene>
<evidence type="ECO:0000256" key="2">
    <source>
        <dbReference type="ARBA" id="ARBA00022481"/>
    </source>
</evidence>
<evidence type="ECO:0000313" key="8">
    <source>
        <dbReference type="Proteomes" id="UP000033901"/>
    </source>
</evidence>
<dbReference type="GO" id="GO:0015627">
    <property type="term" value="C:type II protein secretion system complex"/>
    <property type="evidence" value="ECO:0007669"/>
    <property type="project" value="InterPro"/>
</dbReference>
<dbReference type="InterPro" id="IPR002416">
    <property type="entry name" value="T2SS_protein-GspH"/>
</dbReference>
<protein>
    <recommendedName>
        <fullName evidence="9">Prepilin-type N-terminal cleavage/methylation domain-containing protein</fullName>
    </recommendedName>
</protein>
<evidence type="ECO:0000256" key="1">
    <source>
        <dbReference type="ARBA" id="ARBA00004167"/>
    </source>
</evidence>
<comment type="caution">
    <text evidence="7">The sequence shown here is derived from an EMBL/GenBank/DDBJ whole genome shotgun (WGS) entry which is preliminary data.</text>
</comment>
<dbReference type="EMBL" id="LCIZ01000030">
    <property type="protein sequence ID" value="KKT66204.1"/>
    <property type="molecule type" value="Genomic_DNA"/>
</dbReference>
<evidence type="ECO:0000313" key="7">
    <source>
        <dbReference type="EMBL" id="KKT66204.1"/>
    </source>
</evidence>
<dbReference type="Pfam" id="PF07963">
    <property type="entry name" value="N_methyl"/>
    <property type="match status" value="1"/>
</dbReference>
<evidence type="ECO:0000256" key="6">
    <source>
        <dbReference type="SAM" id="Phobius"/>
    </source>
</evidence>
<feature type="transmembrane region" description="Helical" evidence="6">
    <location>
        <begin position="20"/>
        <end position="41"/>
    </location>
</feature>
<sequence length="202" mass="21375">MTARKIIGSGFTPIKSGFTLVELLIVIALLGVLAAAVLAAINPLEQANRARDTRMKSDASQMLAAHDRYFVTQDKFTWVTNGDVTNSDAAFGFVNATTAGSGICGVDCTTDGLLITNNELKTEFRNRDFIKNGATVTEALYIGKATGASSSVYSCWVPKSKSERTKATRTLTVGSPALGTAADCATRTYADLTTSCVTCLPQ</sequence>
<evidence type="ECO:0000256" key="5">
    <source>
        <dbReference type="ARBA" id="ARBA00023136"/>
    </source>
</evidence>
<proteinExistence type="predicted"/>
<dbReference type="InterPro" id="IPR045584">
    <property type="entry name" value="Pilin-like"/>
</dbReference>